<organism evidence="2 3">
    <name type="scientific">Macrostomum lignano</name>
    <dbReference type="NCBI Taxonomy" id="282301"/>
    <lineage>
        <taxon>Eukaryota</taxon>
        <taxon>Metazoa</taxon>
        <taxon>Spiralia</taxon>
        <taxon>Lophotrochozoa</taxon>
        <taxon>Platyhelminthes</taxon>
        <taxon>Rhabditophora</taxon>
        <taxon>Macrostomorpha</taxon>
        <taxon>Macrostomida</taxon>
        <taxon>Macrostomidae</taxon>
        <taxon>Macrostomum</taxon>
    </lineage>
</organism>
<accession>A0A1I8HEZ9</accession>
<keyword evidence="2" id="KW-1185">Reference proteome</keyword>
<protein>
    <submittedName>
        <fullName evidence="3">MAGE domain-containing protein</fullName>
    </submittedName>
</protein>
<dbReference type="Proteomes" id="UP000095280">
    <property type="component" value="Unplaced"/>
</dbReference>
<evidence type="ECO:0000256" key="1">
    <source>
        <dbReference type="SAM" id="MobiDB-lite"/>
    </source>
</evidence>
<evidence type="ECO:0000313" key="2">
    <source>
        <dbReference type="Proteomes" id="UP000095280"/>
    </source>
</evidence>
<reference evidence="3" key="1">
    <citation type="submission" date="2016-11" db="UniProtKB">
        <authorList>
            <consortium name="WormBaseParasite"/>
        </authorList>
    </citation>
    <scope>IDENTIFICATION</scope>
</reference>
<feature type="region of interest" description="Disordered" evidence="1">
    <location>
        <begin position="230"/>
        <end position="250"/>
    </location>
</feature>
<proteinExistence type="predicted"/>
<sequence>MDEWVDSGQSQDDELYMFAKRFLRMLQLKDKLNNSIEQAKTSRNKERIAEVLRQIDDEFFSEEILVELSADMRRALDVYRRFDRIEKITIKPLNLDEKSKLELTCYANPDQDIHATVMAVLLIMGFYEKRTRKWKRCQPIVKTLRVADFNRLDPTDVHPAIAARSKEIVANLDIREVALKSAAAAAFFDWTLNVVAAVGELSGDSDAQPASIRQQKKILKVPAEEDADLDWEDRGKRVQTGVRGRKTPKA</sequence>
<name>A0A1I8HEZ9_9PLAT</name>
<dbReference type="AlphaFoldDB" id="A0A1I8HEZ9"/>
<evidence type="ECO:0000313" key="3">
    <source>
        <dbReference type="WBParaSite" id="maker-uti_cns_0005705-snap-gene-0.3-mRNA-1"/>
    </source>
</evidence>
<dbReference type="Gene3D" id="1.20.920.20">
    <property type="match status" value="1"/>
</dbReference>
<dbReference type="WBParaSite" id="maker-uti_cns_0005705-snap-gene-0.3-mRNA-1">
    <property type="protein sequence ID" value="maker-uti_cns_0005705-snap-gene-0.3-mRNA-1"/>
    <property type="gene ID" value="maker-uti_cns_0005705-snap-gene-0.3"/>
</dbReference>